<protein>
    <submittedName>
        <fullName evidence="3">TPR-like protein</fullName>
    </submittedName>
</protein>
<proteinExistence type="predicted"/>
<evidence type="ECO:0000313" key="4">
    <source>
        <dbReference type="Proteomes" id="UP001362999"/>
    </source>
</evidence>
<sequence length="553" mass="61524">MASVAALKAEGNSLFGAKNFVDAEKKYTGAIEASASADSKGLAVLYANRSACRLSLKRYLDANADATKATDLDPTYAKAHARLATSEDQLGAPHKSKESWQKALDALPKTNLTPAEETQKTQYTAGLRAAISALAQLNNTKHYIPNANPRQPGGTPFIWQGNGRMPWDLAAPIVARLRNEPKTPDNLRSSAWVIHHAYEDWTNGLNMIRQVKVLDERTGAMTGMIGAIAHITNGIMRDPRVMHIPDNEFIGQYNKQITLEAFQTKAWTEAGPEIIIKEALERQRTQGWDATRPALSITIRAWIMRSMMSLGLYQQHQVAVEFYRNCLTVIRTLRDHWILESKDDRGVIFEKSFIFGIQGLYLDALMQSYHSSNGAESLEVLSNLFKEAKVLIREINETSGQPREHDPADPGFLSSFFLYPKGEAYAMKGFYYNKMALKSGNDPKEFFRKAAQEYLTAASAYPEDDEHHPSFLNAALGHMFSAGTFPLREIMDVMKRIRLSVPKAKAIWERSSLGAGGVWDIFAGVEKEEQKLRTSIAEGQCTLDSCVGIAGEN</sequence>
<gene>
    <name evidence="3" type="ORF">R3P38DRAFT_2922581</name>
</gene>
<organism evidence="3 4">
    <name type="scientific">Favolaschia claudopus</name>
    <dbReference type="NCBI Taxonomy" id="2862362"/>
    <lineage>
        <taxon>Eukaryota</taxon>
        <taxon>Fungi</taxon>
        <taxon>Dikarya</taxon>
        <taxon>Basidiomycota</taxon>
        <taxon>Agaricomycotina</taxon>
        <taxon>Agaricomycetes</taxon>
        <taxon>Agaricomycetidae</taxon>
        <taxon>Agaricales</taxon>
        <taxon>Marasmiineae</taxon>
        <taxon>Mycenaceae</taxon>
        <taxon>Favolaschia</taxon>
    </lineage>
</organism>
<dbReference type="PANTHER" id="PTHR45831:SF2">
    <property type="entry name" value="LD24721P"/>
    <property type="match status" value="1"/>
</dbReference>
<keyword evidence="2" id="KW-0802">TPR repeat</keyword>
<dbReference type="AlphaFoldDB" id="A0AAW0C3B7"/>
<dbReference type="Gene3D" id="1.25.40.10">
    <property type="entry name" value="Tetratricopeptide repeat domain"/>
    <property type="match status" value="1"/>
</dbReference>
<dbReference type="InterPro" id="IPR011990">
    <property type="entry name" value="TPR-like_helical_dom_sf"/>
</dbReference>
<dbReference type="PANTHER" id="PTHR45831">
    <property type="entry name" value="LD24721P"/>
    <property type="match status" value="1"/>
</dbReference>
<dbReference type="Proteomes" id="UP001362999">
    <property type="component" value="Unassembled WGS sequence"/>
</dbReference>
<dbReference type="SUPFAM" id="SSF48452">
    <property type="entry name" value="TPR-like"/>
    <property type="match status" value="1"/>
</dbReference>
<dbReference type="GO" id="GO:0016020">
    <property type="term" value="C:membrane"/>
    <property type="evidence" value="ECO:0007669"/>
    <property type="project" value="TreeGrafter"/>
</dbReference>
<reference evidence="3 4" key="1">
    <citation type="journal article" date="2024" name="J Genomics">
        <title>Draft genome sequencing and assembly of Favolaschia claudopus CIRM-BRFM 2984 isolated from oak limbs.</title>
        <authorList>
            <person name="Navarro D."/>
            <person name="Drula E."/>
            <person name="Chaduli D."/>
            <person name="Cazenave R."/>
            <person name="Ahrendt S."/>
            <person name="Wang J."/>
            <person name="Lipzen A."/>
            <person name="Daum C."/>
            <person name="Barry K."/>
            <person name="Grigoriev I.V."/>
            <person name="Favel A."/>
            <person name="Rosso M.N."/>
            <person name="Martin F."/>
        </authorList>
    </citation>
    <scope>NUCLEOTIDE SEQUENCE [LARGE SCALE GENOMIC DNA]</scope>
    <source>
        <strain evidence="3 4">CIRM-BRFM 2984</strain>
    </source>
</reference>
<dbReference type="SMART" id="SM00028">
    <property type="entry name" value="TPR"/>
    <property type="match status" value="3"/>
</dbReference>
<name>A0AAW0C3B7_9AGAR</name>
<evidence type="ECO:0000256" key="2">
    <source>
        <dbReference type="ARBA" id="ARBA00022803"/>
    </source>
</evidence>
<dbReference type="InterPro" id="IPR019734">
    <property type="entry name" value="TPR_rpt"/>
</dbReference>
<keyword evidence="4" id="KW-1185">Reference proteome</keyword>
<dbReference type="GO" id="GO:0072380">
    <property type="term" value="C:TRC complex"/>
    <property type="evidence" value="ECO:0007669"/>
    <property type="project" value="TreeGrafter"/>
</dbReference>
<dbReference type="EMBL" id="JAWWNJ010000023">
    <property type="protein sequence ID" value="KAK7033424.1"/>
    <property type="molecule type" value="Genomic_DNA"/>
</dbReference>
<evidence type="ECO:0000256" key="1">
    <source>
        <dbReference type="ARBA" id="ARBA00022737"/>
    </source>
</evidence>
<evidence type="ECO:0000313" key="3">
    <source>
        <dbReference type="EMBL" id="KAK7033424.1"/>
    </source>
</evidence>
<dbReference type="InterPro" id="IPR047150">
    <property type="entry name" value="SGT"/>
</dbReference>
<dbReference type="GO" id="GO:0060090">
    <property type="term" value="F:molecular adaptor activity"/>
    <property type="evidence" value="ECO:0007669"/>
    <property type="project" value="TreeGrafter"/>
</dbReference>
<keyword evidence="1" id="KW-0677">Repeat</keyword>
<accession>A0AAW0C3B7</accession>
<dbReference type="GO" id="GO:0006620">
    <property type="term" value="P:post-translational protein targeting to endoplasmic reticulum membrane"/>
    <property type="evidence" value="ECO:0007669"/>
    <property type="project" value="TreeGrafter"/>
</dbReference>
<comment type="caution">
    <text evidence="3">The sequence shown here is derived from an EMBL/GenBank/DDBJ whole genome shotgun (WGS) entry which is preliminary data.</text>
</comment>